<dbReference type="SUPFAM" id="SSF48371">
    <property type="entry name" value="ARM repeat"/>
    <property type="match status" value="1"/>
</dbReference>
<feature type="compositionally biased region" description="Low complexity" evidence="3">
    <location>
        <begin position="496"/>
        <end position="505"/>
    </location>
</feature>
<dbReference type="GO" id="GO:0043066">
    <property type="term" value="P:negative regulation of apoptotic process"/>
    <property type="evidence" value="ECO:0007669"/>
    <property type="project" value="TreeGrafter"/>
</dbReference>
<evidence type="ECO:0000313" key="5">
    <source>
        <dbReference type="Proteomes" id="UP000717515"/>
    </source>
</evidence>
<evidence type="ECO:0008006" key="6">
    <source>
        <dbReference type="Google" id="ProtNLM"/>
    </source>
</evidence>
<dbReference type="InterPro" id="IPR008383">
    <property type="entry name" value="API5"/>
</dbReference>
<dbReference type="GO" id="GO:0005634">
    <property type="term" value="C:nucleus"/>
    <property type="evidence" value="ECO:0007669"/>
    <property type="project" value="TreeGrafter"/>
</dbReference>
<organism evidence="4 5">
    <name type="scientific">Mortierella alpina</name>
    <name type="common">Oleaginous fungus</name>
    <name type="synonym">Mortierella renispora</name>
    <dbReference type="NCBI Taxonomy" id="64518"/>
    <lineage>
        <taxon>Eukaryota</taxon>
        <taxon>Fungi</taxon>
        <taxon>Fungi incertae sedis</taxon>
        <taxon>Mucoromycota</taxon>
        <taxon>Mortierellomycotina</taxon>
        <taxon>Mortierellomycetes</taxon>
        <taxon>Mortierellales</taxon>
        <taxon>Mortierellaceae</taxon>
        <taxon>Mortierella</taxon>
    </lineage>
</organism>
<name>A0A9P8A2T2_MORAP</name>
<gene>
    <name evidence="4" type="ORF">KVV02_004809</name>
</gene>
<comment type="similarity">
    <text evidence="1">Belongs to the API5 family.</text>
</comment>
<evidence type="ECO:0000256" key="2">
    <source>
        <dbReference type="ARBA" id="ARBA00022703"/>
    </source>
</evidence>
<accession>A0A9P8A2T2</accession>
<feature type="region of interest" description="Disordered" evidence="3">
    <location>
        <begin position="416"/>
        <end position="625"/>
    </location>
</feature>
<dbReference type="GO" id="GO:0003723">
    <property type="term" value="F:RNA binding"/>
    <property type="evidence" value="ECO:0007669"/>
    <property type="project" value="TreeGrafter"/>
</dbReference>
<dbReference type="AlphaFoldDB" id="A0A9P8A2T2"/>
<feature type="compositionally biased region" description="Gly residues" evidence="3">
    <location>
        <begin position="533"/>
        <end position="560"/>
    </location>
</feature>
<evidence type="ECO:0000256" key="1">
    <source>
        <dbReference type="ARBA" id="ARBA00009515"/>
    </source>
</evidence>
<feature type="compositionally biased region" description="Polar residues" evidence="3">
    <location>
        <begin position="580"/>
        <end position="596"/>
    </location>
</feature>
<feature type="compositionally biased region" description="Low complexity" evidence="3">
    <location>
        <begin position="562"/>
        <end position="578"/>
    </location>
</feature>
<keyword evidence="2" id="KW-0053">Apoptosis</keyword>
<evidence type="ECO:0000313" key="4">
    <source>
        <dbReference type="EMBL" id="KAG9321780.1"/>
    </source>
</evidence>
<reference evidence="4" key="1">
    <citation type="submission" date="2021-07" db="EMBL/GenBank/DDBJ databases">
        <title>Draft genome of Mortierella alpina, strain LL118, isolated from an aspen leaf litter sample.</title>
        <authorList>
            <person name="Yang S."/>
            <person name="Vinatzer B.A."/>
        </authorList>
    </citation>
    <scope>NUCLEOTIDE SEQUENCE</scope>
    <source>
        <strain evidence="4">LL118</strain>
    </source>
</reference>
<dbReference type="PANTHER" id="PTHR12758:SF19">
    <property type="entry name" value="APOPTOSIS INHIBITOR 5"/>
    <property type="match status" value="1"/>
</dbReference>
<dbReference type="EMBL" id="JAIFTL010000183">
    <property type="protein sequence ID" value="KAG9321780.1"/>
    <property type="molecule type" value="Genomic_DNA"/>
</dbReference>
<dbReference type="Pfam" id="PF05918">
    <property type="entry name" value="API5"/>
    <property type="match status" value="1"/>
</dbReference>
<dbReference type="PANTHER" id="PTHR12758">
    <property type="entry name" value="APOPTOSIS INHIBITOR 5-RELATED"/>
    <property type="match status" value="1"/>
</dbReference>
<protein>
    <recommendedName>
        <fullName evidence="6">Apoptosis inhibitor 5</fullName>
    </recommendedName>
</protein>
<proteinExistence type="inferred from homology"/>
<feature type="compositionally biased region" description="Low complexity" evidence="3">
    <location>
        <begin position="462"/>
        <end position="477"/>
    </location>
</feature>
<dbReference type="GO" id="GO:0006915">
    <property type="term" value="P:apoptotic process"/>
    <property type="evidence" value="ECO:0007669"/>
    <property type="project" value="UniProtKB-KW"/>
</dbReference>
<sequence length="625" mass="67960">MADLDLLYNAYNEITDAKEKASEHSQAYKTIIAGSQGSDGAKQLTAQFIPAFFKHFPALHTKAIDGVFDLCEDDSSLIRQAAIKSLPMLCKDGPQHTIKIADVLCQLLQLDDQDLVVVQGSLQALLAQSPREVLAVIFQQGIKGTDLRERCLDFITHHVMASKQELFKDPEIEVYFAGEIQKAMSSVSNADLEILAKIIMQTRPYQTGALDLTGLLKAYVAHITSEGPFDVNNLESVKRVLVAGMLSMPLFKRTISADPLLEFIGNHILPRNAFIRLTDKHRTSVLRLYADSFTSGHASATIVKSAGELLTDLLVAIVPAEQEASLSMELSQVECLTNLLYFIATKESGVTDKDELMPRFKGLYMATQTNISGLRQELASAQAKKPQDEHQVAIVKRLGRGLLMQTNIHATVKEFMKPKHSRNTKTTIHPSWKAVPEAVQPDTPKIAAEPKTNTKGTPKKVANASNSNTTNATNTTTKGSAKPSHTKAGVKSTLNQQQQQQQQQQGASNKRKAESESSSKPKKTKILRRQGTNTGGNSPGNTSPGGHGGHGNKSPGGHGNKGSKQNQNQAHQQTQHAALVSQSAHAAQQARKSTGSSGRGHHSLPSSFDNKRARDGNGRISFLKR</sequence>
<dbReference type="InterPro" id="IPR016024">
    <property type="entry name" value="ARM-type_fold"/>
</dbReference>
<comment type="caution">
    <text evidence="4">The sequence shown here is derived from an EMBL/GenBank/DDBJ whole genome shotgun (WGS) entry which is preliminary data.</text>
</comment>
<dbReference type="Proteomes" id="UP000717515">
    <property type="component" value="Unassembled WGS sequence"/>
</dbReference>
<evidence type="ECO:0000256" key="3">
    <source>
        <dbReference type="SAM" id="MobiDB-lite"/>
    </source>
</evidence>